<dbReference type="SUPFAM" id="SSF81923">
    <property type="entry name" value="Double Clp-N motif"/>
    <property type="match status" value="2"/>
</dbReference>
<comment type="caution">
    <text evidence="3">The sequence shown here is derived from an EMBL/GenBank/DDBJ whole genome shotgun (WGS) entry which is preliminary data.</text>
</comment>
<dbReference type="PROSITE" id="PS51903">
    <property type="entry name" value="CLP_R"/>
    <property type="match status" value="1"/>
</dbReference>
<proteinExistence type="predicted"/>
<evidence type="ECO:0000313" key="3">
    <source>
        <dbReference type="EMBL" id="KDN82788.1"/>
    </source>
</evidence>
<keyword evidence="1" id="KW-0677">Repeat</keyword>
<dbReference type="PANTHER" id="PTHR47016:SF5">
    <property type="entry name" value="CLP DOMAIN SUPERFAMILY PROTEIN"/>
    <property type="match status" value="1"/>
</dbReference>
<dbReference type="Pfam" id="PF02861">
    <property type="entry name" value="Clp_N"/>
    <property type="match status" value="2"/>
</dbReference>
<dbReference type="EMBL" id="JNBY01000101">
    <property type="protein sequence ID" value="KDN82788.1"/>
    <property type="molecule type" value="Genomic_DNA"/>
</dbReference>
<name>A0A066YMS2_9ACTN</name>
<protein>
    <recommendedName>
        <fullName evidence="2">Clp R domain-containing protein</fullName>
    </recommendedName>
</protein>
<dbReference type="PANTHER" id="PTHR47016">
    <property type="entry name" value="ATP-DEPENDENT CLP PROTEASE ATP-BINDING SUBUNIT CLPT1, CHLOROPLASTIC"/>
    <property type="match status" value="1"/>
</dbReference>
<dbReference type="Proteomes" id="UP000027178">
    <property type="component" value="Unassembled WGS sequence"/>
</dbReference>
<evidence type="ECO:0000313" key="4">
    <source>
        <dbReference type="Proteomes" id="UP000027178"/>
    </source>
</evidence>
<evidence type="ECO:0000256" key="1">
    <source>
        <dbReference type="PROSITE-ProRule" id="PRU01251"/>
    </source>
</evidence>
<dbReference type="RefSeq" id="WP_035866790.1">
    <property type="nucleotide sequence ID" value="NZ_KK853997.1"/>
</dbReference>
<evidence type="ECO:0000259" key="2">
    <source>
        <dbReference type="PROSITE" id="PS51903"/>
    </source>
</evidence>
<gene>
    <name evidence="3" type="ORF">KCH_53920</name>
</gene>
<dbReference type="OrthoDB" id="3628183at2"/>
<dbReference type="InterPro" id="IPR044217">
    <property type="entry name" value="CLPT1/2"/>
</dbReference>
<dbReference type="PATRIC" id="fig|1348663.4.peg.5220"/>
<dbReference type="HOGENOM" id="CLU_090963_2_0_11"/>
<organism evidence="3 4">
    <name type="scientific">Kitasatospora cheerisanensis KCTC 2395</name>
    <dbReference type="NCBI Taxonomy" id="1348663"/>
    <lineage>
        <taxon>Bacteria</taxon>
        <taxon>Bacillati</taxon>
        <taxon>Actinomycetota</taxon>
        <taxon>Actinomycetes</taxon>
        <taxon>Kitasatosporales</taxon>
        <taxon>Streptomycetaceae</taxon>
        <taxon>Kitasatospora</taxon>
    </lineage>
</organism>
<keyword evidence="4" id="KW-1185">Reference proteome</keyword>
<dbReference type="Gene3D" id="1.10.1780.10">
    <property type="entry name" value="Clp, N-terminal domain"/>
    <property type="match status" value="2"/>
</dbReference>
<dbReference type="eggNOG" id="COG0542">
    <property type="taxonomic scope" value="Bacteria"/>
</dbReference>
<accession>A0A066YMS2</accession>
<dbReference type="InterPro" id="IPR036628">
    <property type="entry name" value="Clp_N_dom_sf"/>
</dbReference>
<dbReference type="AlphaFoldDB" id="A0A066YMS2"/>
<sequence>MFERFAAEARRTVTLAGDEARRLHHRHLGTEHLLLGLLAQPQDPAARLLARFGLDLAAGRSAVAGLVGGPDPERDGAALAAIGIDLTAVREAVESTFGAGALDAPPPERRPRWGGPRITERGRQVLVLSLRAAADSRSRRIETGHLLLGLLREGGGAAVRVLRERGVDLAELERETEAMLADGLSAAS</sequence>
<reference evidence="3 4" key="1">
    <citation type="submission" date="2014-05" db="EMBL/GenBank/DDBJ databases">
        <title>Draft Genome Sequence of Kitasatospora cheerisanensis KCTC 2395.</title>
        <authorList>
            <person name="Nam D.H."/>
        </authorList>
    </citation>
    <scope>NUCLEOTIDE SEQUENCE [LARGE SCALE GENOMIC DNA]</scope>
    <source>
        <strain evidence="3 4">KCTC 2395</strain>
    </source>
</reference>
<feature type="domain" description="Clp R" evidence="2">
    <location>
        <begin position="2"/>
        <end position="182"/>
    </location>
</feature>
<dbReference type="InterPro" id="IPR004176">
    <property type="entry name" value="Clp_R_N"/>
</dbReference>